<dbReference type="AlphaFoldDB" id="A0A1V3SW98"/>
<accession>A0A1V3SW98</accession>
<protein>
    <submittedName>
        <fullName evidence="1">Uncharacterized protein</fullName>
    </submittedName>
</protein>
<organism evidence="1 2">
    <name type="scientific">Leptospirillum ferriphilum</name>
    <dbReference type="NCBI Taxonomy" id="178606"/>
    <lineage>
        <taxon>Bacteria</taxon>
        <taxon>Pseudomonadati</taxon>
        <taxon>Nitrospirota</taxon>
        <taxon>Nitrospiria</taxon>
        <taxon>Nitrospirales</taxon>
        <taxon>Nitrospiraceae</taxon>
        <taxon>Leptospirillum</taxon>
    </lineage>
</organism>
<gene>
    <name evidence="1" type="ORF">BOX24_05105</name>
</gene>
<comment type="caution">
    <text evidence="1">The sequence shown here is derived from an EMBL/GenBank/DDBJ whole genome shotgun (WGS) entry which is preliminary data.</text>
</comment>
<name>A0A1V3SW98_9BACT</name>
<proteinExistence type="predicted"/>
<evidence type="ECO:0000313" key="1">
    <source>
        <dbReference type="EMBL" id="OOH72767.1"/>
    </source>
</evidence>
<reference evidence="1 2" key="1">
    <citation type="submission" date="2016-11" db="EMBL/GenBank/DDBJ databases">
        <title>Comparative genomics of co-occurring bacteria in distinct bioleaching systems unravels niche-specific adaptation.</title>
        <authorList>
            <person name="Zhang X."/>
            <person name="Liu X."/>
            <person name="Yin H."/>
        </authorList>
    </citation>
    <scope>NUCLEOTIDE SEQUENCE [LARGE SCALE GENOMIC DNA]</scope>
    <source>
        <strain evidence="1 2">DX</strain>
    </source>
</reference>
<evidence type="ECO:0000313" key="2">
    <source>
        <dbReference type="Proteomes" id="UP000188586"/>
    </source>
</evidence>
<dbReference type="EMBL" id="MPOJ01000010">
    <property type="protein sequence ID" value="OOH72767.1"/>
    <property type="molecule type" value="Genomic_DNA"/>
</dbReference>
<sequence length="89" mass="10364">MEKTDSESELLEKFIWKSLSELGISPSFLVVEGMEVRIGIDWKKEIRLPVRTLCDGISELSIEPDQKILIRDWSPEVQISYVVWKGRRT</sequence>
<dbReference type="Proteomes" id="UP000188586">
    <property type="component" value="Unassembled WGS sequence"/>
</dbReference>